<dbReference type="PROSITE" id="PS51900">
    <property type="entry name" value="CB"/>
    <property type="match status" value="1"/>
</dbReference>
<dbReference type="InterPro" id="IPR002104">
    <property type="entry name" value="Integrase_catalytic"/>
</dbReference>
<evidence type="ECO:0000313" key="8">
    <source>
        <dbReference type="Proteomes" id="UP000176967"/>
    </source>
</evidence>
<evidence type="ECO:0000259" key="5">
    <source>
        <dbReference type="PROSITE" id="PS51898"/>
    </source>
</evidence>
<dbReference type="EMBL" id="MEVL01000031">
    <property type="protein sequence ID" value="OGC59901.1"/>
    <property type="molecule type" value="Genomic_DNA"/>
</dbReference>
<evidence type="ECO:0000256" key="3">
    <source>
        <dbReference type="ARBA" id="ARBA00023172"/>
    </source>
</evidence>
<feature type="domain" description="Tyr recombinase" evidence="5">
    <location>
        <begin position="109"/>
        <end position="296"/>
    </location>
</feature>
<gene>
    <name evidence="7" type="ORF">A2890_01700</name>
</gene>
<protein>
    <recommendedName>
        <fullName evidence="9">Tyrosine recombinase XerC</fullName>
    </recommendedName>
</protein>
<dbReference type="GO" id="GO:0006310">
    <property type="term" value="P:DNA recombination"/>
    <property type="evidence" value="ECO:0007669"/>
    <property type="project" value="UniProtKB-KW"/>
</dbReference>
<dbReference type="InterPro" id="IPR010998">
    <property type="entry name" value="Integrase_recombinase_N"/>
</dbReference>
<comment type="caution">
    <text evidence="7">The sequence shown here is derived from an EMBL/GenBank/DDBJ whole genome shotgun (WGS) entry which is preliminary data.</text>
</comment>
<feature type="domain" description="Core-binding (CB)" evidence="6">
    <location>
        <begin position="1"/>
        <end position="88"/>
    </location>
</feature>
<dbReference type="PROSITE" id="PS51898">
    <property type="entry name" value="TYR_RECOMBINASE"/>
    <property type="match status" value="1"/>
</dbReference>
<dbReference type="Pfam" id="PF02899">
    <property type="entry name" value="Phage_int_SAM_1"/>
    <property type="match status" value="1"/>
</dbReference>
<proteinExistence type="predicted"/>
<sequence>MKEYLQKFLEYLEIEKGRSPRTVENYAFFVKRFLDFAKVDSPTSITPQLVRRYKLFLNRYQDKNGNPLEKSSQNHHLIAVRSFLRYLSQQEELDVMPSDRIELIEEGDRKVKVMDESALERFLAAPDQKSQQGLRDKAILELLFSTGLRVSELVGLDVKDINLKTREISVLGKGRKIRVVFVSDSAAEALANYLGTRQDEYKPLFIRFKGGHPIDPEGWDARLTVRSIQKMVKKYALIAGIAVDPSPHTLRHTFATDLLRRGADIRSVQELLGHANIATTQIYTHITNPQLKEVHRKFHRGNK</sequence>
<reference evidence="7 8" key="1">
    <citation type="journal article" date="2016" name="Nat. Commun.">
        <title>Thousands of microbial genomes shed light on interconnected biogeochemical processes in an aquifer system.</title>
        <authorList>
            <person name="Anantharaman K."/>
            <person name="Brown C.T."/>
            <person name="Hug L.A."/>
            <person name="Sharon I."/>
            <person name="Castelle C.J."/>
            <person name="Probst A.J."/>
            <person name="Thomas B.C."/>
            <person name="Singh A."/>
            <person name="Wilkins M.J."/>
            <person name="Karaoz U."/>
            <person name="Brodie E.L."/>
            <person name="Williams K.H."/>
            <person name="Hubbard S.S."/>
            <person name="Banfield J.F."/>
        </authorList>
    </citation>
    <scope>NUCLEOTIDE SEQUENCE [LARGE SCALE GENOMIC DNA]</scope>
</reference>
<dbReference type="InterPro" id="IPR011010">
    <property type="entry name" value="DNA_brk_join_enz"/>
</dbReference>
<dbReference type="PANTHER" id="PTHR30349">
    <property type="entry name" value="PHAGE INTEGRASE-RELATED"/>
    <property type="match status" value="1"/>
</dbReference>
<dbReference type="Gene3D" id="1.10.150.130">
    <property type="match status" value="1"/>
</dbReference>
<dbReference type="AlphaFoldDB" id="A0A1F4VRT1"/>
<dbReference type="InterPro" id="IPR044068">
    <property type="entry name" value="CB"/>
</dbReference>
<dbReference type="PANTHER" id="PTHR30349:SF81">
    <property type="entry name" value="TYROSINE RECOMBINASE XERC"/>
    <property type="match status" value="1"/>
</dbReference>
<keyword evidence="2 4" id="KW-0238">DNA-binding</keyword>
<keyword evidence="1" id="KW-0229">DNA integration</keyword>
<dbReference type="GO" id="GO:0003677">
    <property type="term" value="F:DNA binding"/>
    <property type="evidence" value="ECO:0007669"/>
    <property type="project" value="UniProtKB-UniRule"/>
</dbReference>
<dbReference type="InterPro" id="IPR004107">
    <property type="entry name" value="Integrase_SAM-like_N"/>
</dbReference>
<dbReference type="NCBIfam" id="NF040815">
    <property type="entry name" value="recomb_XerA_Arch"/>
    <property type="match status" value="1"/>
</dbReference>
<evidence type="ECO:0000256" key="1">
    <source>
        <dbReference type="ARBA" id="ARBA00022908"/>
    </source>
</evidence>
<dbReference type="Gene3D" id="1.10.443.10">
    <property type="entry name" value="Intergrase catalytic core"/>
    <property type="match status" value="1"/>
</dbReference>
<accession>A0A1F4VRT1</accession>
<dbReference type="SUPFAM" id="SSF56349">
    <property type="entry name" value="DNA breaking-rejoining enzymes"/>
    <property type="match status" value="1"/>
</dbReference>
<dbReference type="InterPro" id="IPR050090">
    <property type="entry name" value="Tyrosine_recombinase_XerCD"/>
</dbReference>
<dbReference type="SUPFAM" id="SSF47823">
    <property type="entry name" value="lambda integrase-like, N-terminal domain"/>
    <property type="match status" value="1"/>
</dbReference>
<name>A0A1F4VRT1_UNCKA</name>
<evidence type="ECO:0000256" key="2">
    <source>
        <dbReference type="ARBA" id="ARBA00023125"/>
    </source>
</evidence>
<dbReference type="InterPro" id="IPR013762">
    <property type="entry name" value="Integrase-like_cat_sf"/>
</dbReference>
<dbReference type="GO" id="GO:0015074">
    <property type="term" value="P:DNA integration"/>
    <property type="evidence" value="ECO:0007669"/>
    <property type="project" value="UniProtKB-KW"/>
</dbReference>
<dbReference type="Proteomes" id="UP000176967">
    <property type="component" value="Unassembled WGS sequence"/>
</dbReference>
<evidence type="ECO:0000256" key="4">
    <source>
        <dbReference type="PROSITE-ProRule" id="PRU01248"/>
    </source>
</evidence>
<keyword evidence="3" id="KW-0233">DNA recombination</keyword>
<organism evidence="7 8">
    <name type="scientific">candidate division WWE3 bacterium RIFCSPLOWO2_01_FULL_53_14</name>
    <dbReference type="NCBI Taxonomy" id="1802628"/>
    <lineage>
        <taxon>Bacteria</taxon>
        <taxon>Katanobacteria</taxon>
    </lineage>
</organism>
<evidence type="ECO:0008006" key="9">
    <source>
        <dbReference type="Google" id="ProtNLM"/>
    </source>
</evidence>
<dbReference type="CDD" id="cd00798">
    <property type="entry name" value="INT_XerDC_C"/>
    <property type="match status" value="1"/>
</dbReference>
<dbReference type="Pfam" id="PF00589">
    <property type="entry name" value="Phage_integrase"/>
    <property type="match status" value="1"/>
</dbReference>
<evidence type="ECO:0000313" key="7">
    <source>
        <dbReference type="EMBL" id="OGC59901.1"/>
    </source>
</evidence>
<evidence type="ECO:0000259" key="6">
    <source>
        <dbReference type="PROSITE" id="PS51900"/>
    </source>
</evidence>